<feature type="domain" description="Alpha-L-rhamnosidase six-hairpin glycosidase" evidence="7">
    <location>
        <begin position="454"/>
        <end position="804"/>
    </location>
</feature>
<comment type="caution">
    <text evidence="9">The sequence shown here is derived from an EMBL/GenBank/DDBJ whole genome shotgun (WGS) entry which is preliminary data.</text>
</comment>
<dbReference type="Gene3D" id="1.50.10.10">
    <property type="match status" value="1"/>
</dbReference>
<keyword evidence="4" id="KW-0732">Signal</keyword>
<dbReference type="Pfam" id="PF08531">
    <property type="entry name" value="Bac_rhamnosid_N"/>
    <property type="match status" value="1"/>
</dbReference>
<name>A0A316DUU3_9BACT</name>
<dbReference type="InterPro" id="IPR008902">
    <property type="entry name" value="Rhamnosid_concanavalin"/>
</dbReference>
<dbReference type="RefSeq" id="WP_109744264.1">
    <property type="nucleotide sequence ID" value="NZ_QGGO01000022.1"/>
</dbReference>
<accession>A0A316DUU3</accession>
<dbReference type="SUPFAM" id="SSF48208">
    <property type="entry name" value="Six-hairpin glycosidases"/>
    <property type="match status" value="1"/>
</dbReference>
<evidence type="ECO:0000259" key="7">
    <source>
        <dbReference type="Pfam" id="PF17389"/>
    </source>
</evidence>
<evidence type="ECO:0000313" key="9">
    <source>
        <dbReference type="EMBL" id="PWK21864.1"/>
    </source>
</evidence>
<feature type="chain" id="PRO_5016367423" description="alpha-L-rhamnosidase" evidence="4">
    <location>
        <begin position="24"/>
        <end position="914"/>
    </location>
</feature>
<feature type="signal peptide" evidence="4">
    <location>
        <begin position="1"/>
        <end position="23"/>
    </location>
</feature>
<dbReference type="Pfam" id="PF17389">
    <property type="entry name" value="Bac_rhamnosid6H"/>
    <property type="match status" value="1"/>
</dbReference>
<feature type="domain" description="Bacterial alpha-L-rhamnosidase N-terminal" evidence="6">
    <location>
        <begin position="171"/>
        <end position="339"/>
    </location>
</feature>
<gene>
    <name evidence="9" type="ORF">LV89_03577</name>
</gene>
<reference evidence="9 10" key="1">
    <citation type="submission" date="2018-05" db="EMBL/GenBank/DDBJ databases">
        <title>Genomic Encyclopedia of Archaeal and Bacterial Type Strains, Phase II (KMG-II): from individual species to whole genera.</title>
        <authorList>
            <person name="Goeker M."/>
        </authorList>
    </citation>
    <scope>NUCLEOTIDE SEQUENCE [LARGE SCALE GENOMIC DNA]</scope>
    <source>
        <strain evidence="9 10">DSM 22214</strain>
    </source>
</reference>
<keyword evidence="10" id="KW-1185">Reference proteome</keyword>
<dbReference type="InterPro" id="IPR035398">
    <property type="entry name" value="Bac_rhamnosid_C"/>
</dbReference>
<organism evidence="9 10">
    <name type="scientific">Arcicella aurantiaca</name>
    <dbReference type="NCBI Taxonomy" id="591202"/>
    <lineage>
        <taxon>Bacteria</taxon>
        <taxon>Pseudomonadati</taxon>
        <taxon>Bacteroidota</taxon>
        <taxon>Cytophagia</taxon>
        <taxon>Cytophagales</taxon>
        <taxon>Flectobacillaceae</taxon>
        <taxon>Arcicella</taxon>
    </lineage>
</organism>
<dbReference type="Pfam" id="PF05592">
    <property type="entry name" value="Bac_rhamnosid"/>
    <property type="match status" value="1"/>
</dbReference>
<keyword evidence="3" id="KW-0378">Hydrolase</keyword>
<dbReference type="Pfam" id="PF25788">
    <property type="entry name" value="Ig_Rha78A_N"/>
    <property type="match status" value="1"/>
</dbReference>
<dbReference type="Pfam" id="PF17390">
    <property type="entry name" value="Bac_rhamnosid_C"/>
    <property type="match status" value="1"/>
</dbReference>
<dbReference type="OrthoDB" id="9815108at2"/>
<dbReference type="Gene3D" id="2.60.420.10">
    <property type="entry name" value="Maltose phosphorylase, domain 3"/>
    <property type="match status" value="1"/>
</dbReference>
<dbReference type="GO" id="GO:0005975">
    <property type="term" value="P:carbohydrate metabolic process"/>
    <property type="evidence" value="ECO:0007669"/>
    <property type="project" value="InterPro"/>
</dbReference>
<evidence type="ECO:0000259" key="8">
    <source>
        <dbReference type="Pfam" id="PF17390"/>
    </source>
</evidence>
<protein>
    <recommendedName>
        <fullName evidence="2">alpha-L-rhamnosidase</fullName>
        <ecNumber evidence="2">3.2.1.40</ecNumber>
    </recommendedName>
</protein>
<dbReference type="InterPro" id="IPR016007">
    <property type="entry name" value="Alpha_rhamnosid"/>
</dbReference>
<dbReference type="InterPro" id="IPR013737">
    <property type="entry name" value="Bac_rhamnosid_N"/>
</dbReference>
<evidence type="ECO:0000259" key="6">
    <source>
        <dbReference type="Pfam" id="PF08531"/>
    </source>
</evidence>
<evidence type="ECO:0000256" key="3">
    <source>
        <dbReference type="ARBA" id="ARBA00022801"/>
    </source>
</evidence>
<dbReference type="InterPro" id="IPR013783">
    <property type="entry name" value="Ig-like_fold"/>
</dbReference>
<evidence type="ECO:0000256" key="2">
    <source>
        <dbReference type="ARBA" id="ARBA00012652"/>
    </source>
</evidence>
<evidence type="ECO:0000256" key="1">
    <source>
        <dbReference type="ARBA" id="ARBA00001445"/>
    </source>
</evidence>
<evidence type="ECO:0000313" key="10">
    <source>
        <dbReference type="Proteomes" id="UP000245489"/>
    </source>
</evidence>
<dbReference type="Gene3D" id="2.60.40.10">
    <property type="entry name" value="Immunoglobulins"/>
    <property type="match status" value="1"/>
</dbReference>
<comment type="catalytic activity">
    <reaction evidence="1">
        <text>Hydrolysis of terminal non-reducing alpha-L-rhamnose residues in alpha-L-rhamnosides.</text>
        <dbReference type="EC" id="3.2.1.40"/>
    </reaction>
</comment>
<dbReference type="AlphaFoldDB" id="A0A316DUU3"/>
<dbReference type="Gene3D" id="2.60.120.260">
    <property type="entry name" value="Galactose-binding domain-like"/>
    <property type="match status" value="2"/>
</dbReference>
<dbReference type="EMBL" id="QGGO01000022">
    <property type="protein sequence ID" value="PWK21864.1"/>
    <property type="molecule type" value="Genomic_DNA"/>
</dbReference>
<dbReference type="InterPro" id="IPR008928">
    <property type="entry name" value="6-hairpin_glycosidase_sf"/>
</dbReference>
<dbReference type="InterPro" id="IPR012341">
    <property type="entry name" value="6hp_glycosidase-like_sf"/>
</dbReference>
<evidence type="ECO:0000256" key="4">
    <source>
        <dbReference type="SAM" id="SignalP"/>
    </source>
</evidence>
<dbReference type="PANTHER" id="PTHR33307:SF6">
    <property type="entry name" value="ALPHA-RHAMNOSIDASE (EUROFUNG)-RELATED"/>
    <property type="match status" value="1"/>
</dbReference>
<dbReference type="GO" id="GO:0030596">
    <property type="term" value="F:alpha-L-rhamnosidase activity"/>
    <property type="evidence" value="ECO:0007669"/>
    <property type="project" value="UniProtKB-EC"/>
</dbReference>
<feature type="domain" description="Alpha-L-rhamnosidase C-terminal" evidence="8">
    <location>
        <begin position="811"/>
        <end position="883"/>
    </location>
</feature>
<evidence type="ECO:0000259" key="5">
    <source>
        <dbReference type="Pfam" id="PF05592"/>
    </source>
</evidence>
<dbReference type="InterPro" id="IPR035396">
    <property type="entry name" value="Bac_rhamnosid6H"/>
</dbReference>
<dbReference type="EC" id="3.2.1.40" evidence="2"/>
<proteinExistence type="predicted"/>
<dbReference type="PIRSF" id="PIRSF010631">
    <property type="entry name" value="A-rhamnsds"/>
    <property type="match status" value="1"/>
</dbReference>
<sequence>MKITQKILAYFLLFSLICSSAFAQVQISEMTCEHKQNPMGVDAQNPRLSWKLKSSERNILQTAYQIRVSLNQTFDKKNLVWDSGKITSGESILQAYKGTALQSGKTYFWQVKIWDNQNRESAWSNAASWEMGLLSLNDWKAQWIEPANQVMAEVGKSPASMLRKGFSLKGKIVSARAYVTSHGYYELSLNGQKVGNEVLTPGWTAYQKRLQYQSYDVTNMLRSGANAVGAMLGEGWFRSTLGWTNNRGFYGKRLGLLCQINVKYANGTEETIISDGSWKYTNETPITVNEIYDGESYDATREIKGWNEPTFSDNQWANVATATFDNSNLVSSEGAKIERIEEIKPLKIFRTPKGLLVADMGQNMVGWMRLKVSGAKGTKIVLRHAEVLDKYGNFYIENLRTAKVTLTYTLKGEGVETYEPHFTFMGFRYVSIEGMDLKPENLMGVVVHSGMKPTGTFECSNPLVNQLQHNIQWGQKGNFVDVPTDCPQRDERLGWTGDAQAFCRTAAYNFDVAAFFTKWLKDVAADQRPDGTVPFVVPDILNKIDAKTVQGSAGWGDVAVIAPWTMYLTYGDKQLLETQYPSMKAYVEFMRKKAGDSYLWKNGSVFGDWLYYKPAMNSHTEPDGYTDRDYLCQAFFAYSTHLLQESAVALGKTEDAKMYAQLFENIKKAFNEQYVTPSGRIASDSQTAYVLALMFDLLPQNLQSKAAEYLVKDIKSRQNHLSTGFLGTPYLCHVLSQSGHTDVAYDLLLQETYPSWLYPVKMGATTIWERWDGQKVDSTFQDIGMNSFNHYAYGAIGDWMYRVVTGIEIDSKSTGYKHFYIKPEPSTKLSYAKSSLNSPYGEIASGWELKDGKIKLTVKIPANTIATITLPKGTNEATEGGKTIAQSGFQNIKTIEKGLEFDAGAGEYVFEYKF</sequence>
<dbReference type="Proteomes" id="UP000245489">
    <property type="component" value="Unassembled WGS sequence"/>
</dbReference>
<dbReference type="PANTHER" id="PTHR33307">
    <property type="entry name" value="ALPHA-RHAMNOSIDASE (EUROFUNG)"/>
    <property type="match status" value="1"/>
</dbReference>
<feature type="domain" description="Alpha-L-rhamnosidase concanavalin-like" evidence="5">
    <location>
        <begin position="350"/>
        <end position="448"/>
    </location>
</feature>